<dbReference type="InterPro" id="IPR019692">
    <property type="entry name" value="CFP-6_PH"/>
</dbReference>
<feature type="domain" description="Low molecular weight protein antigen 6 PH" evidence="2">
    <location>
        <begin position="60"/>
        <end position="133"/>
    </location>
</feature>
<dbReference type="EMBL" id="PVNH01000005">
    <property type="protein sequence ID" value="PRX47780.1"/>
    <property type="molecule type" value="Genomic_DNA"/>
</dbReference>
<protein>
    <submittedName>
        <fullName evidence="3">PH (Pleckstrin Homology) domain-containing protein</fullName>
    </submittedName>
</protein>
<keyword evidence="1" id="KW-1133">Transmembrane helix</keyword>
<proteinExistence type="predicted"/>
<comment type="caution">
    <text evidence="3">The sequence shown here is derived from an EMBL/GenBank/DDBJ whole genome shotgun (WGS) entry which is preliminary data.</text>
</comment>
<name>A0A2T0LVA4_9PSEU</name>
<evidence type="ECO:0000256" key="1">
    <source>
        <dbReference type="SAM" id="Phobius"/>
    </source>
</evidence>
<organism evidence="3 4">
    <name type="scientific">Prauserella shujinwangii</name>
    <dbReference type="NCBI Taxonomy" id="1453103"/>
    <lineage>
        <taxon>Bacteria</taxon>
        <taxon>Bacillati</taxon>
        <taxon>Actinomycetota</taxon>
        <taxon>Actinomycetes</taxon>
        <taxon>Pseudonocardiales</taxon>
        <taxon>Pseudonocardiaceae</taxon>
        <taxon>Prauserella</taxon>
    </lineage>
</organism>
<dbReference type="Pfam" id="PF10756">
    <property type="entry name" value="bPH_6"/>
    <property type="match status" value="1"/>
</dbReference>
<feature type="transmembrane region" description="Helical" evidence="1">
    <location>
        <begin position="12"/>
        <end position="33"/>
    </location>
</feature>
<keyword evidence="1" id="KW-0472">Membrane</keyword>
<gene>
    <name evidence="3" type="ORF">B0I33_105362</name>
</gene>
<accession>A0A2T0LVA4</accession>
<reference evidence="3 4" key="1">
    <citation type="submission" date="2018-03" db="EMBL/GenBank/DDBJ databases">
        <title>Genomic Encyclopedia of Type Strains, Phase III (KMG-III): the genomes of soil and plant-associated and newly described type strains.</title>
        <authorList>
            <person name="Whitman W."/>
        </authorList>
    </citation>
    <scope>NUCLEOTIDE SEQUENCE [LARGE SCALE GENOMIC DNA]</scope>
    <source>
        <strain evidence="3 4">CGMCC 4.7125</strain>
    </source>
</reference>
<keyword evidence="1" id="KW-0812">Transmembrane</keyword>
<dbReference type="OrthoDB" id="5189227at2"/>
<feature type="transmembrane region" description="Helical" evidence="1">
    <location>
        <begin position="39"/>
        <end position="59"/>
    </location>
</feature>
<sequence length="135" mass="14299">MDNPRWAPHPGVVGVAWLLGLAALAGALFTGLVGDRPGALLFGVGAVAALAAAAHGTLVRPRLTADAEGLHVRTLGRSHRLGWAEVRLELATTRRFGRDVTVLEVEGADLVVLGRLELGADPRDVYDHLMRLRTG</sequence>
<dbReference type="Proteomes" id="UP000238362">
    <property type="component" value="Unassembled WGS sequence"/>
</dbReference>
<evidence type="ECO:0000313" key="3">
    <source>
        <dbReference type="EMBL" id="PRX47780.1"/>
    </source>
</evidence>
<evidence type="ECO:0000313" key="4">
    <source>
        <dbReference type="Proteomes" id="UP000238362"/>
    </source>
</evidence>
<keyword evidence="4" id="KW-1185">Reference proteome</keyword>
<dbReference type="AlphaFoldDB" id="A0A2T0LVA4"/>
<evidence type="ECO:0000259" key="2">
    <source>
        <dbReference type="Pfam" id="PF10756"/>
    </source>
</evidence>